<evidence type="ECO:0000256" key="5">
    <source>
        <dbReference type="ARBA" id="ARBA00022801"/>
    </source>
</evidence>
<dbReference type="Gene3D" id="3.40.532.10">
    <property type="entry name" value="Peptidase C12, ubiquitin carboxyl-terminal hydrolase"/>
    <property type="match status" value="1"/>
</dbReference>
<keyword evidence="6 7" id="KW-0788">Thiol protease</keyword>
<feature type="active site" description="Nucleophile" evidence="7">
    <location>
        <position position="98"/>
    </location>
</feature>
<dbReference type="EMBL" id="MCFI01000003">
    <property type="protein sequence ID" value="ORY86146.1"/>
    <property type="molecule type" value="Genomic_DNA"/>
</dbReference>
<dbReference type="PANTHER" id="PTHR10589">
    <property type="entry name" value="UBIQUITIN CARBOXYL-TERMINAL HYDROLASE"/>
    <property type="match status" value="1"/>
</dbReference>
<evidence type="ECO:0000259" key="9">
    <source>
        <dbReference type="PROSITE" id="PS52048"/>
    </source>
</evidence>
<dbReference type="CDD" id="cd09616">
    <property type="entry name" value="Peptidase_C12_UCH_L1_L3"/>
    <property type="match status" value="1"/>
</dbReference>
<sequence length="238" mass="26026">MSEKQEQRWPPIENNPEVLTDLARSLGLTQEYAFCDVYSFDEELLAFVQRPAKALLLVAPLTEGLVKLREAEDAAHSKDTALNPTTTLWAKQTIRNACGTMAVLHALLNCPSTVDTSHAFTTFMESFKDQSPDARIDAIETSSLIRESHAHVATQGQSAVIGAEEEVTLHFIAFVKNERTGHLVELDGSRAGPIDHGALAEDEDVLSPKAVEVVKQFMKRAGEHGEDISFSLCALTPA</sequence>
<keyword evidence="5 7" id="KW-0378">Hydrolase</keyword>
<evidence type="ECO:0000256" key="1">
    <source>
        <dbReference type="ARBA" id="ARBA00000707"/>
    </source>
</evidence>
<dbReference type="GO" id="GO:0005737">
    <property type="term" value="C:cytoplasm"/>
    <property type="evidence" value="ECO:0007669"/>
    <property type="project" value="TreeGrafter"/>
</dbReference>
<evidence type="ECO:0000256" key="6">
    <source>
        <dbReference type="ARBA" id="ARBA00022807"/>
    </source>
</evidence>
<feature type="site" description="Important for enzyme activity" evidence="7">
    <location>
        <position position="187"/>
    </location>
</feature>
<keyword evidence="11" id="KW-1185">Reference proteome</keyword>
<dbReference type="GeneID" id="63782985"/>
<dbReference type="Proteomes" id="UP000193685">
    <property type="component" value="Unassembled WGS sequence"/>
</dbReference>
<dbReference type="STRING" id="56484.A0A1Y2FSI5"/>
<dbReference type="OMA" id="CISNGEA"/>
<feature type="domain" description="UCH catalytic" evidence="9">
    <location>
        <begin position="8"/>
        <end position="237"/>
    </location>
</feature>
<dbReference type="FunFam" id="3.40.532.10:FF:000006">
    <property type="entry name" value="Ubiquitin carboxyl-terminal hydrolase"/>
    <property type="match status" value="1"/>
</dbReference>
<evidence type="ECO:0000256" key="4">
    <source>
        <dbReference type="ARBA" id="ARBA00022786"/>
    </source>
</evidence>
<evidence type="ECO:0000256" key="3">
    <source>
        <dbReference type="ARBA" id="ARBA00022670"/>
    </source>
</evidence>
<keyword evidence="3 7" id="KW-0645">Protease</keyword>
<dbReference type="Pfam" id="PF01088">
    <property type="entry name" value="Peptidase_C12"/>
    <property type="match status" value="1"/>
</dbReference>
<dbReference type="EC" id="3.4.19.12" evidence="8"/>
<evidence type="ECO:0000313" key="10">
    <source>
        <dbReference type="EMBL" id="ORY86146.1"/>
    </source>
</evidence>
<comment type="caution">
    <text evidence="10">The sequence shown here is derived from an EMBL/GenBank/DDBJ whole genome shotgun (WGS) entry which is preliminary data.</text>
</comment>
<comment type="similarity">
    <text evidence="2 7 8">Belongs to the peptidase C12 family.</text>
</comment>
<proteinExistence type="inferred from homology"/>
<evidence type="ECO:0000256" key="8">
    <source>
        <dbReference type="RuleBase" id="RU361215"/>
    </source>
</evidence>
<evidence type="ECO:0000256" key="2">
    <source>
        <dbReference type="ARBA" id="ARBA00009326"/>
    </source>
</evidence>
<dbReference type="PANTHER" id="PTHR10589:SF17">
    <property type="entry name" value="UBIQUITIN CARBOXYL-TERMINAL HYDROLASE"/>
    <property type="match status" value="1"/>
</dbReference>
<evidence type="ECO:0000256" key="7">
    <source>
        <dbReference type="PROSITE-ProRule" id="PRU01393"/>
    </source>
</evidence>
<gene>
    <name evidence="10" type="ORF">BCR37DRAFT_206041</name>
</gene>
<dbReference type="OrthoDB" id="427186at2759"/>
<dbReference type="InterPro" id="IPR038765">
    <property type="entry name" value="Papain-like_cys_pep_sf"/>
</dbReference>
<comment type="catalytic activity">
    <reaction evidence="1 7 8">
        <text>Thiol-dependent hydrolysis of ester, thioester, amide, peptide and isopeptide bonds formed by the C-terminal Gly of ubiquitin (a 76-residue protein attached to proteins as an intracellular targeting signal).</text>
        <dbReference type="EC" id="3.4.19.12"/>
    </reaction>
</comment>
<organism evidence="10 11">
    <name type="scientific">Protomyces lactucae-debilis</name>
    <dbReference type="NCBI Taxonomy" id="2754530"/>
    <lineage>
        <taxon>Eukaryota</taxon>
        <taxon>Fungi</taxon>
        <taxon>Dikarya</taxon>
        <taxon>Ascomycota</taxon>
        <taxon>Taphrinomycotina</taxon>
        <taxon>Taphrinomycetes</taxon>
        <taxon>Taphrinales</taxon>
        <taxon>Protomycetaceae</taxon>
        <taxon>Protomyces</taxon>
    </lineage>
</organism>
<evidence type="ECO:0000313" key="11">
    <source>
        <dbReference type="Proteomes" id="UP000193685"/>
    </source>
</evidence>
<dbReference type="PRINTS" id="PR00707">
    <property type="entry name" value="UBCTHYDRLASE"/>
</dbReference>
<dbReference type="GO" id="GO:0006511">
    <property type="term" value="P:ubiquitin-dependent protein catabolic process"/>
    <property type="evidence" value="ECO:0007669"/>
    <property type="project" value="UniProtKB-UniRule"/>
</dbReference>
<dbReference type="SUPFAM" id="SSF54001">
    <property type="entry name" value="Cysteine proteinases"/>
    <property type="match status" value="1"/>
</dbReference>
<dbReference type="InterPro" id="IPR036959">
    <property type="entry name" value="Peptidase_C12_UCH_sf"/>
</dbReference>
<reference evidence="10 11" key="1">
    <citation type="submission" date="2016-07" db="EMBL/GenBank/DDBJ databases">
        <title>Pervasive Adenine N6-methylation of Active Genes in Fungi.</title>
        <authorList>
            <consortium name="DOE Joint Genome Institute"/>
            <person name="Mondo S.J."/>
            <person name="Dannebaum R.O."/>
            <person name="Kuo R.C."/>
            <person name="Labutti K."/>
            <person name="Haridas S."/>
            <person name="Kuo A."/>
            <person name="Salamov A."/>
            <person name="Ahrendt S.R."/>
            <person name="Lipzen A."/>
            <person name="Sullivan W."/>
            <person name="Andreopoulos W.B."/>
            <person name="Clum A."/>
            <person name="Lindquist E."/>
            <person name="Daum C."/>
            <person name="Ramamoorthy G.K."/>
            <person name="Gryganskyi A."/>
            <person name="Culley D."/>
            <person name="Magnuson J.K."/>
            <person name="James T.Y."/>
            <person name="O'Malley M.A."/>
            <person name="Stajich J.E."/>
            <person name="Spatafora J.W."/>
            <person name="Visel A."/>
            <person name="Grigoriev I.V."/>
        </authorList>
    </citation>
    <scope>NUCLEOTIDE SEQUENCE [LARGE SCALE GENOMIC DNA]</scope>
    <source>
        <strain evidence="10 11">12-1054</strain>
    </source>
</reference>
<name>A0A1Y2FSI5_PROLT</name>
<feature type="site" description="Transition state stabilizer" evidence="7">
    <location>
        <position position="92"/>
    </location>
</feature>
<dbReference type="InterPro" id="IPR001578">
    <property type="entry name" value="Peptidase_C12_UCH"/>
</dbReference>
<dbReference type="AlphaFoldDB" id="A0A1Y2FSI5"/>
<accession>A0A1Y2FSI5</accession>
<feature type="active site" description="Proton donor" evidence="7">
    <location>
        <position position="170"/>
    </location>
</feature>
<dbReference type="GO" id="GO:0016579">
    <property type="term" value="P:protein deubiquitination"/>
    <property type="evidence" value="ECO:0007669"/>
    <property type="project" value="TreeGrafter"/>
</dbReference>
<protein>
    <recommendedName>
        <fullName evidence="8">Ubiquitin carboxyl-terminal hydrolase</fullName>
        <ecNumber evidence="8">3.4.19.12</ecNumber>
    </recommendedName>
</protein>
<dbReference type="GO" id="GO:0004843">
    <property type="term" value="F:cysteine-type deubiquitinase activity"/>
    <property type="evidence" value="ECO:0007669"/>
    <property type="project" value="UniProtKB-UniRule"/>
</dbReference>
<dbReference type="RefSeq" id="XP_040727328.1">
    <property type="nucleotide sequence ID" value="XM_040866386.1"/>
</dbReference>
<keyword evidence="4 7" id="KW-0833">Ubl conjugation pathway</keyword>
<dbReference type="PROSITE" id="PS52048">
    <property type="entry name" value="UCH_DOMAIN"/>
    <property type="match status" value="1"/>
</dbReference>